<protein>
    <recommendedName>
        <fullName evidence="3">PIN domain-containing protein</fullName>
    </recommendedName>
</protein>
<evidence type="ECO:0000313" key="2">
    <source>
        <dbReference type="Proteomes" id="UP001431902"/>
    </source>
</evidence>
<evidence type="ECO:0008006" key="3">
    <source>
        <dbReference type="Google" id="ProtNLM"/>
    </source>
</evidence>
<dbReference type="RefSeq" id="WP_283224906.1">
    <property type="nucleotide sequence ID" value="NZ_JASGBH010000008.1"/>
</dbReference>
<dbReference type="Proteomes" id="UP001431902">
    <property type="component" value="Unassembled WGS sequence"/>
</dbReference>
<evidence type="ECO:0000313" key="1">
    <source>
        <dbReference type="EMBL" id="MDI9234552.1"/>
    </source>
</evidence>
<sequence length="200" mass="22672">MTTLVLLDTNTYLRLAKRVRPFVGLKFGQVPYVLTILKVTEDEVHRNPHLQFRNPWFDQTEHAQERIAKQVRLTASEKAQVEAAQSVLLGWARMDLDRFTSSGRSPPGEADCWLLAFGQVKLAVVVTDDLGMHELVKDFPDIKVWHGFELLAKLRTAKVVDDALIRAIYEALEANGDMTRTWVDAKHTTFKRVFGSGPKA</sequence>
<name>A0ABT6X8T9_9BURK</name>
<keyword evidence="2" id="KW-1185">Reference proteome</keyword>
<organism evidence="1 2">
    <name type="scientific">Limnohabitans lacus</name>
    <dbReference type="NCBI Taxonomy" id="3045173"/>
    <lineage>
        <taxon>Bacteria</taxon>
        <taxon>Pseudomonadati</taxon>
        <taxon>Pseudomonadota</taxon>
        <taxon>Betaproteobacteria</taxon>
        <taxon>Burkholderiales</taxon>
        <taxon>Comamonadaceae</taxon>
        <taxon>Limnohabitans</taxon>
    </lineage>
</organism>
<comment type="caution">
    <text evidence="1">The sequence shown here is derived from an EMBL/GenBank/DDBJ whole genome shotgun (WGS) entry which is preliminary data.</text>
</comment>
<reference evidence="1" key="1">
    <citation type="submission" date="2023-05" db="EMBL/GenBank/DDBJ databases">
        <title>Limnohabitans sp. strain HM2-2 Genome sequencing and assembly.</title>
        <authorList>
            <person name="Jung Y."/>
        </authorList>
    </citation>
    <scope>NUCLEOTIDE SEQUENCE</scope>
    <source>
        <strain evidence="1">HM2-2</strain>
    </source>
</reference>
<dbReference type="EMBL" id="JASGBH010000008">
    <property type="protein sequence ID" value="MDI9234552.1"/>
    <property type="molecule type" value="Genomic_DNA"/>
</dbReference>
<gene>
    <name evidence="1" type="ORF">QLQ16_11985</name>
</gene>
<accession>A0ABT6X8T9</accession>
<proteinExistence type="predicted"/>